<protein>
    <submittedName>
        <fullName evidence="1">Uncharacterized protein</fullName>
    </submittedName>
</protein>
<name>A0A9W9WR40_9EURO</name>
<dbReference type="Proteomes" id="UP001148312">
    <property type="component" value="Unassembled WGS sequence"/>
</dbReference>
<comment type="caution">
    <text evidence="1">The sequence shown here is derived from an EMBL/GenBank/DDBJ whole genome shotgun (WGS) entry which is preliminary data.</text>
</comment>
<dbReference type="GeneID" id="81628554"/>
<dbReference type="AlphaFoldDB" id="A0A9W9WR40"/>
<keyword evidence="2" id="KW-1185">Reference proteome</keyword>
<reference evidence="1" key="2">
    <citation type="journal article" date="2023" name="IMA Fungus">
        <title>Comparative genomic study of the Penicillium genus elucidates a diverse pangenome and 15 lateral gene transfer events.</title>
        <authorList>
            <person name="Petersen C."/>
            <person name="Sorensen T."/>
            <person name="Nielsen M.R."/>
            <person name="Sondergaard T.E."/>
            <person name="Sorensen J.L."/>
            <person name="Fitzpatrick D.A."/>
            <person name="Frisvad J.C."/>
            <person name="Nielsen K.L."/>
        </authorList>
    </citation>
    <scope>NUCLEOTIDE SEQUENCE</scope>
    <source>
        <strain evidence="1">IBT 30728</strain>
    </source>
</reference>
<evidence type="ECO:0000313" key="1">
    <source>
        <dbReference type="EMBL" id="KAJ5472140.1"/>
    </source>
</evidence>
<organism evidence="1 2">
    <name type="scientific">Penicillium diatomitis</name>
    <dbReference type="NCBI Taxonomy" id="2819901"/>
    <lineage>
        <taxon>Eukaryota</taxon>
        <taxon>Fungi</taxon>
        <taxon>Dikarya</taxon>
        <taxon>Ascomycota</taxon>
        <taxon>Pezizomycotina</taxon>
        <taxon>Eurotiomycetes</taxon>
        <taxon>Eurotiomycetidae</taxon>
        <taxon>Eurotiales</taxon>
        <taxon>Aspergillaceae</taxon>
        <taxon>Penicillium</taxon>
    </lineage>
</organism>
<accession>A0A9W9WR40</accession>
<dbReference type="RefSeq" id="XP_056786686.1">
    <property type="nucleotide sequence ID" value="XM_056938304.1"/>
</dbReference>
<dbReference type="EMBL" id="JAPWDQ010000013">
    <property type="protein sequence ID" value="KAJ5472140.1"/>
    <property type="molecule type" value="Genomic_DNA"/>
</dbReference>
<evidence type="ECO:0000313" key="2">
    <source>
        <dbReference type="Proteomes" id="UP001148312"/>
    </source>
</evidence>
<proteinExistence type="predicted"/>
<sequence length="81" mass="9615">MEKIQDCVPRLKGDFNFDIWMTEFERFLNYKDLDYWPVITGFYHPPIDTPLDLPRQSEVRNILADKQGVDPQNITDAEVRV</sequence>
<reference evidence="1" key="1">
    <citation type="submission" date="2022-12" db="EMBL/GenBank/DDBJ databases">
        <authorList>
            <person name="Petersen C."/>
        </authorList>
    </citation>
    <scope>NUCLEOTIDE SEQUENCE</scope>
    <source>
        <strain evidence="1">IBT 30728</strain>
    </source>
</reference>
<gene>
    <name evidence="1" type="ORF">N7539_008709</name>
</gene>